<keyword evidence="5" id="KW-0687">Ribonucleoprotein</keyword>
<keyword evidence="3" id="KW-0694">RNA-binding</keyword>
<dbReference type="GO" id="GO:0003735">
    <property type="term" value="F:structural constituent of ribosome"/>
    <property type="evidence" value="ECO:0007669"/>
    <property type="project" value="UniProtKB-UniRule"/>
</dbReference>
<evidence type="ECO:0000256" key="6">
    <source>
        <dbReference type="NCBIfam" id="TIGR03625"/>
    </source>
</evidence>
<comment type="similarity">
    <text evidence="1">Belongs to the universal ribosomal protein uL3 family.</text>
</comment>
<dbReference type="InterPro" id="IPR019927">
    <property type="entry name" value="Ribosomal_uL3_bac/org-type"/>
</dbReference>
<dbReference type="InterPro" id="IPR009000">
    <property type="entry name" value="Transl_B-barrel_sf"/>
</dbReference>
<name>A0A2H0W6M3_9BACT</name>
<dbReference type="Pfam" id="PF00297">
    <property type="entry name" value="Ribosomal_L3"/>
    <property type="match status" value="1"/>
</dbReference>
<dbReference type="GO" id="GO:0006412">
    <property type="term" value="P:translation"/>
    <property type="evidence" value="ECO:0007669"/>
    <property type="project" value="UniProtKB-UniRule"/>
</dbReference>
<dbReference type="PANTHER" id="PTHR11229:SF16">
    <property type="entry name" value="LARGE RIBOSOMAL SUBUNIT PROTEIN UL3C"/>
    <property type="match status" value="1"/>
</dbReference>
<evidence type="ECO:0000256" key="3">
    <source>
        <dbReference type="ARBA" id="ARBA00022884"/>
    </source>
</evidence>
<feature type="region of interest" description="Disordered" evidence="7">
    <location>
        <begin position="113"/>
        <end position="136"/>
    </location>
</feature>
<organism evidence="8 9">
    <name type="scientific">Candidatus Berkelbacteria bacterium CG10_big_fil_rev_8_21_14_0_10_43_13</name>
    <dbReference type="NCBI Taxonomy" id="1974514"/>
    <lineage>
        <taxon>Bacteria</taxon>
        <taxon>Candidatus Berkelbacteria</taxon>
    </lineage>
</organism>
<keyword evidence="2" id="KW-0699">rRNA-binding</keyword>
<accession>A0A2H0W6M3</accession>
<reference evidence="9" key="1">
    <citation type="submission" date="2017-09" db="EMBL/GenBank/DDBJ databases">
        <title>Depth-based differentiation of microbial function through sediment-hosted aquifers and enrichment of novel symbionts in the deep terrestrial subsurface.</title>
        <authorList>
            <person name="Probst A.J."/>
            <person name="Ladd B."/>
            <person name="Jarett J.K."/>
            <person name="Geller-Mcgrath D.E."/>
            <person name="Sieber C.M.K."/>
            <person name="Emerson J.B."/>
            <person name="Anantharaman K."/>
            <person name="Thomas B.C."/>
            <person name="Malmstrom R."/>
            <person name="Stieglmeier M."/>
            <person name="Klingl A."/>
            <person name="Woyke T."/>
            <person name="Ryan C.M."/>
            <person name="Banfield J.F."/>
        </authorList>
    </citation>
    <scope>NUCLEOTIDE SEQUENCE [LARGE SCALE GENOMIC DNA]</scope>
</reference>
<dbReference type="NCBIfam" id="TIGR03625">
    <property type="entry name" value="L3_bact"/>
    <property type="match status" value="1"/>
</dbReference>
<proteinExistence type="inferred from homology"/>
<dbReference type="AlphaFoldDB" id="A0A2H0W6M3"/>
<evidence type="ECO:0000256" key="4">
    <source>
        <dbReference type="ARBA" id="ARBA00022980"/>
    </source>
</evidence>
<dbReference type="EMBL" id="PEZW01000018">
    <property type="protein sequence ID" value="PIS07654.1"/>
    <property type="molecule type" value="Genomic_DNA"/>
</dbReference>
<dbReference type="PANTHER" id="PTHR11229">
    <property type="entry name" value="50S RIBOSOMAL PROTEIN L3"/>
    <property type="match status" value="1"/>
</dbReference>
<dbReference type="InterPro" id="IPR000597">
    <property type="entry name" value="Ribosomal_uL3"/>
</dbReference>
<dbReference type="FunFam" id="2.40.30.10:FF:000004">
    <property type="entry name" value="50S ribosomal protein L3"/>
    <property type="match status" value="1"/>
</dbReference>
<dbReference type="Gene3D" id="2.40.30.10">
    <property type="entry name" value="Translation factors"/>
    <property type="match status" value="2"/>
</dbReference>
<dbReference type="GO" id="GO:0019843">
    <property type="term" value="F:rRNA binding"/>
    <property type="evidence" value="ECO:0007669"/>
    <property type="project" value="UniProtKB-KW"/>
</dbReference>
<protein>
    <recommendedName>
        <fullName evidence="6">50S ribosomal protein L3</fullName>
    </recommendedName>
</protein>
<gene>
    <name evidence="8" type="ORF">COT78_02415</name>
</gene>
<evidence type="ECO:0000256" key="1">
    <source>
        <dbReference type="ARBA" id="ARBA00006540"/>
    </source>
</evidence>
<evidence type="ECO:0000313" key="8">
    <source>
        <dbReference type="EMBL" id="PIS07654.1"/>
    </source>
</evidence>
<evidence type="ECO:0000256" key="7">
    <source>
        <dbReference type="SAM" id="MobiDB-lite"/>
    </source>
</evidence>
<sequence length="189" mass="20435">MKFILGQKLGMTRVFDADGKVIPVTRIAFLPCVVSQVKTQDKDGYVSVQVSAHKQLDEKKNPMRIMEFRLDDVSGYKKGEEVKTDQFAAGDIVEVTAKSKGKGFAGTIKRHGFHRGPASHGGNNVREPGSIGAQQPQRVVKGKKMAGHMGATTITVKNLKVIDINKDTILISGAVPGPNKGIVRVVSKQ</sequence>
<dbReference type="Proteomes" id="UP000231382">
    <property type="component" value="Unassembled WGS sequence"/>
</dbReference>
<evidence type="ECO:0000313" key="9">
    <source>
        <dbReference type="Proteomes" id="UP000231382"/>
    </source>
</evidence>
<comment type="caution">
    <text evidence="8">The sequence shown here is derived from an EMBL/GenBank/DDBJ whole genome shotgun (WGS) entry which is preliminary data.</text>
</comment>
<evidence type="ECO:0000256" key="5">
    <source>
        <dbReference type="ARBA" id="ARBA00023274"/>
    </source>
</evidence>
<dbReference type="GO" id="GO:0022625">
    <property type="term" value="C:cytosolic large ribosomal subunit"/>
    <property type="evidence" value="ECO:0007669"/>
    <property type="project" value="TreeGrafter"/>
</dbReference>
<evidence type="ECO:0000256" key="2">
    <source>
        <dbReference type="ARBA" id="ARBA00022730"/>
    </source>
</evidence>
<keyword evidence="4 8" id="KW-0689">Ribosomal protein</keyword>
<dbReference type="SUPFAM" id="SSF50447">
    <property type="entry name" value="Translation proteins"/>
    <property type="match status" value="1"/>
</dbReference>